<dbReference type="InterPro" id="IPR026988">
    <property type="entry name" value="YaaC-like"/>
</dbReference>
<organism evidence="1 2">
    <name type="scientific">Paraburkholderia lacunae</name>
    <dbReference type="NCBI Taxonomy" id="2211104"/>
    <lineage>
        <taxon>Bacteria</taxon>
        <taxon>Pseudomonadati</taxon>
        <taxon>Pseudomonadota</taxon>
        <taxon>Betaproteobacteria</taxon>
        <taxon>Burkholderiales</taxon>
        <taxon>Burkholderiaceae</taxon>
        <taxon>Paraburkholderia</taxon>
    </lineage>
</organism>
<sequence length="381" mass="41948">MDWHGLQFLESTDNLRSVIQHHHGWHPNAEQARELSACIRQGRLFYETASTAPLEIKPLQLFYGMVAFAKALVLASDRHQRLGTMVGSHGLTDCSAANSRLSDLCVLIRGRGTFSAFNDVVSRLNRLCYFGVGSHPMSIVLPCANSADLDGVRMTLKDILSRTPGLDRIYRATFNTQANAEPLWIQGPSIDGEPWTIRIDDASMFDSRESLRTIVNRWRERFPFLAGWRVSTAQCSWGKSIIVFANAAPNGDDIADDQLEANGAAFQVRGGVPREHLLQDIQHHVDPVGGGFGSGGQYAIAPVNGHFLSEFSLQYAALFVLSSLVRYRPQIWMHSLSQTAAANQPADDGPLALIEALMSQNQRQVPQLVCEIINPGLAATV</sequence>
<proteinExistence type="predicted"/>
<evidence type="ECO:0000313" key="1">
    <source>
        <dbReference type="EMBL" id="RDK04615.1"/>
    </source>
</evidence>
<reference evidence="2" key="1">
    <citation type="submission" date="2018-05" db="EMBL/GenBank/DDBJ databases">
        <authorList>
            <person name="Feng T."/>
        </authorList>
    </citation>
    <scope>NUCLEOTIDE SEQUENCE [LARGE SCALE GENOMIC DNA]</scope>
    <source>
        <strain evidence="2">S27</strain>
    </source>
</reference>
<evidence type="ECO:0008006" key="3">
    <source>
        <dbReference type="Google" id="ProtNLM"/>
    </source>
</evidence>
<dbReference type="Pfam" id="PF14175">
    <property type="entry name" value="YaaC"/>
    <property type="match status" value="1"/>
</dbReference>
<protein>
    <recommendedName>
        <fullName evidence="3">YaaC family protein</fullName>
    </recommendedName>
</protein>
<evidence type="ECO:0000313" key="2">
    <source>
        <dbReference type="Proteomes" id="UP000254875"/>
    </source>
</evidence>
<accession>A0A370NGD8</accession>
<gene>
    <name evidence="1" type="ORF">DLM46_01730</name>
</gene>
<dbReference type="EMBL" id="QHKS01000001">
    <property type="protein sequence ID" value="RDK04615.1"/>
    <property type="molecule type" value="Genomic_DNA"/>
</dbReference>
<dbReference type="Proteomes" id="UP000254875">
    <property type="component" value="Unassembled WGS sequence"/>
</dbReference>
<name>A0A370NGD8_9BURK</name>
<comment type="caution">
    <text evidence="1">The sequence shown here is derived from an EMBL/GenBank/DDBJ whole genome shotgun (WGS) entry which is preliminary data.</text>
</comment>
<keyword evidence="2" id="KW-1185">Reference proteome</keyword>
<dbReference type="RefSeq" id="WP_115098974.1">
    <property type="nucleotide sequence ID" value="NZ_QHKS01000001.1"/>
</dbReference>
<dbReference type="AlphaFoldDB" id="A0A370NGD8"/>